<evidence type="ECO:0000256" key="1">
    <source>
        <dbReference type="ARBA" id="ARBA00004173"/>
    </source>
</evidence>
<name>A0A1R1YQH0_9FUNG</name>
<keyword evidence="4" id="KW-1185">Reference proteome</keyword>
<evidence type="ECO:0008006" key="5">
    <source>
        <dbReference type="Google" id="ProtNLM"/>
    </source>
</evidence>
<comment type="caution">
    <text evidence="3">The sequence shown here is derived from an EMBL/GenBank/DDBJ whole genome shotgun (WGS) entry which is preliminary data.</text>
</comment>
<dbReference type="Gene3D" id="3.40.1350.10">
    <property type="match status" value="1"/>
</dbReference>
<keyword evidence="2" id="KW-0496">Mitochondrion</keyword>
<accession>A0A1R1YQH0</accession>
<dbReference type="PANTHER" id="PTHR28133:SF1">
    <property type="entry name" value="REQUIRED FOR RESPIRATORY GROWTH PROTEIN 7, MITOCHONDRIAL"/>
    <property type="match status" value="1"/>
</dbReference>
<dbReference type="GO" id="GO:0006302">
    <property type="term" value="P:double-strand break repair"/>
    <property type="evidence" value="ECO:0007669"/>
    <property type="project" value="UniProtKB-ARBA"/>
</dbReference>
<proteinExistence type="predicted"/>
<sequence length="171" mass="19260">MLGANLKRNGGANDLGIDFSGFWKLDPLSNNNIYLVGQCKNYSSTLGPAIIREFEGVMSRQNENDTVGILSCPNGFSAKAIETAMSSKYPLSLLTIRFNHNENSVKNINSLRVENKNTAKNDSGIIESFIWNRVAVKFFTDLVVTQKYTMNNTLDQYERNVSIIYKDKLLY</sequence>
<comment type="subcellular location">
    <subcellularLocation>
        <location evidence="1">Mitochondrion</location>
    </subcellularLocation>
</comment>
<evidence type="ECO:0000313" key="3">
    <source>
        <dbReference type="EMBL" id="OMJ29110.1"/>
    </source>
</evidence>
<evidence type="ECO:0000256" key="2">
    <source>
        <dbReference type="ARBA" id="ARBA00023128"/>
    </source>
</evidence>
<dbReference type="EMBL" id="LSSM01000375">
    <property type="protein sequence ID" value="OMJ29110.1"/>
    <property type="molecule type" value="Genomic_DNA"/>
</dbReference>
<dbReference type="AlphaFoldDB" id="A0A1R1YQH0"/>
<dbReference type="OrthoDB" id="20734at2759"/>
<dbReference type="GO" id="GO:0003676">
    <property type="term" value="F:nucleic acid binding"/>
    <property type="evidence" value="ECO:0007669"/>
    <property type="project" value="InterPro"/>
</dbReference>
<dbReference type="PANTHER" id="PTHR28133">
    <property type="entry name" value="REQUIRED FOR RESPIRATORY GROWTH PROTEIN 7, MITOCHONDRIAL"/>
    <property type="match status" value="1"/>
</dbReference>
<protein>
    <recommendedName>
        <fullName evidence="5">Restriction endonuclease type IV Mrr domain-containing protein</fullName>
    </recommendedName>
</protein>
<reference evidence="4" key="1">
    <citation type="submission" date="2017-01" db="EMBL/GenBank/DDBJ databases">
        <authorList>
            <person name="Wang Y."/>
            <person name="White M."/>
            <person name="Kvist S."/>
            <person name="Moncalvo J.-M."/>
        </authorList>
    </citation>
    <scope>NUCLEOTIDE SEQUENCE [LARGE SCALE GENOMIC DNA]</scope>
    <source>
        <strain evidence="4">ID-206-W2</strain>
    </source>
</reference>
<dbReference type="GO" id="GO:0005739">
    <property type="term" value="C:mitochondrion"/>
    <property type="evidence" value="ECO:0007669"/>
    <property type="project" value="UniProtKB-SubCell"/>
</dbReference>
<dbReference type="InterPro" id="IPR011335">
    <property type="entry name" value="Restrct_endonuc-II-like"/>
</dbReference>
<gene>
    <name evidence="3" type="ORF">AYI69_g1391</name>
</gene>
<dbReference type="Pfam" id="PF10356">
    <property type="entry name" value="RRG7"/>
    <property type="match status" value="1"/>
</dbReference>
<evidence type="ECO:0000313" key="4">
    <source>
        <dbReference type="Proteomes" id="UP000187429"/>
    </source>
</evidence>
<organism evidence="3 4">
    <name type="scientific">Smittium culicis</name>
    <dbReference type="NCBI Taxonomy" id="133412"/>
    <lineage>
        <taxon>Eukaryota</taxon>
        <taxon>Fungi</taxon>
        <taxon>Fungi incertae sedis</taxon>
        <taxon>Zoopagomycota</taxon>
        <taxon>Kickxellomycotina</taxon>
        <taxon>Harpellomycetes</taxon>
        <taxon>Harpellales</taxon>
        <taxon>Legeriomycetaceae</taxon>
        <taxon>Smittium</taxon>
    </lineage>
</organism>
<dbReference type="Proteomes" id="UP000187429">
    <property type="component" value="Unassembled WGS sequence"/>
</dbReference>
<dbReference type="InterPro" id="IPR011856">
    <property type="entry name" value="tRNA_endonuc-like_dom_sf"/>
</dbReference>
<dbReference type="InterPro" id="IPR018828">
    <property type="entry name" value="RRG7"/>
</dbReference>
<dbReference type="SUPFAM" id="SSF52980">
    <property type="entry name" value="Restriction endonuclease-like"/>
    <property type="match status" value="1"/>
</dbReference>